<dbReference type="SUPFAM" id="SSF57667">
    <property type="entry name" value="beta-beta-alpha zinc fingers"/>
    <property type="match status" value="1"/>
</dbReference>
<dbReference type="AlphaFoldDB" id="A0A8H2ZKU4"/>
<evidence type="ECO:0000256" key="5">
    <source>
        <dbReference type="ARBA" id="ARBA00022833"/>
    </source>
</evidence>
<dbReference type="GO" id="GO:0006351">
    <property type="term" value="P:DNA-templated transcription"/>
    <property type="evidence" value="ECO:0007669"/>
    <property type="project" value="InterPro"/>
</dbReference>
<dbReference type="Gene3D" id="3.30.160.60">
    <property type="entry name" value="Classic Zinc Finger"/>
    <property type="match status" value="2"/>
</dbReference>
<dbReference type="FunFam" id="3.30.160.60:FF:000045">
    <property type="entry name" value="ZFP69 zinc finger protein B"/>
    <property type="match status" value="1"/>
</dbReference>
<dbReference type="PROSITE" id="PS50157">
    <property type="entry name" value="ZINC_FINGER_C2H2_2"/>
    <property type="match status" value="2"/>
</dbReference>
<evidence type="ECO:0000256" key="9">
    <source>
        <dbReference type="SAM" id="MobiDB-lite"/>
    </source>
</evidence>
<feature type="domain" description="C2H2-type" evidence="11">
    <location>
        <begin position="39"/>
        <end position="68"/>
    </location>
</feature>
<evidence type="ECO:0000256" key="1">
    <source>
        <dbReference type="ARBA" id="ARBA00004123"/>
    </source>
</evidence>
<keyword evidence="6" id="KW-0238">DNA-binding</keyword>
<dbReference type="InterPro" id="IPR013087">
    <property type="entry name" value="Znf_C2H2_type"/>
</dbReference>
<keyword evidence="7" id="KW-0539">Nucleus</keyword>
<dbReference type="GO" id="GO:0005634">
    <property type="term" value="C:nucleus"/>
    <property type="evidence" value="ECO:0007669"/>
    <property type="project" value="UniProtKB-SubCell"/>
</dbReference>
<dbReference type="SMART" id="SM00066">
    <property type="entry name" value="GAL4"/>
    <property type="match status" value="1"/>
</dbReference>
<dbReference type="Pfam" id="PF00172">
    <property type="entry name" value="Zn_clus"/>
    <property type="match status" value="1"/>
</dbReference>
<dbReference type="Proteomes" id="UP000624404">
    <property type="component" value="Unassembled WGS sequence"/>
</dbReference>
<evidence type="ECO:0000256" key="4">
    <source>
        <dbReference type="ARBA" id="ARBA00022771"/>
    </source>
</evidence>
<dbReference type="GO" id="GO:0000981">
    <property type="term" value="F:DNA-binding transcription factor activity, RNA polymerase II-specific"/>
    <property type="evidence" value="ECO:0007669"/>
    <property type="project" value="InterPro"/>
</dbReference>
<accession>A0A8H2ZKU4</accession>
<feature type="domain" description="C2H2-type" evidence="11">
    <location>
        <begin position="11"/>
        <end position="38"/>
    </location>
</feature>
<keyword evidence="5" id="KW-0862">Zinc</keyword>
<organism evidence="12 13">
    <name type="scientific">Sclerotinia trifoliorum</name>
    <dbReference type="NCBI Taxonomy" id="28548"/>
    <lineage>
        <taxon>Eukaryota</taxon>
        <taxon>Fungi</taxon>
        <taxon>Dikarya</taxon>
        <taxon>Ascomycota</taxon>
        <taxon>Pezizomycotina</taxon>
        <taxon>Leotiomycetes</taxon>
        <taxon>Helotiales</taxon>
        <taxon>Sclerotiniaceae</taxon>
        <taxon>Sclerotinia</taxon>
    </lineage>
</organism>
<dbReference type="GO" id="GO:0000785">
    <property type="term" value="C:chromatin"/>
    <property type="evidence" value="ECO:0007669"/>
    <property type="project" value="TreeGrafter"/>
</dbReference>
<reference evidence="12" key="1">
    <citation type="submission" date="2020-10" db="EMBL/GenBank/DDBJ databases">
        <authorList>
            <person name="Kusch S."/>
        </authorList>
    </citation>
    <scope>NUCLEOTIDE SEQUENCE</scope>
    <source>
        <strain evidence="12">SwB9</strain>
    </source>
</reference>
<dbReference type="CDD" id="cd12148">
    <property type="entry name" value="fungal_TF_MHR"/>
    <property type="match status" value="1"/>
</dbReference>
<keyword evidence="13" id="KW-1185">Reference proteome</keyword>
<evidence type="ECO:0000256" key="8">
    <source>
        <dbReference type="PROSITE-ProRule" id="PRU00042"/>
    </source>
</evidence>
<dbReference type="SUPFAM" id="SSF57701">
    <property type="entry name" value="Zn2/Cys6 DNA-binding domain"/>
    <property type="match status" value="1"/>
</dbReference>
<evidence type="ECO:0000313" key="12">
    <source>
        <dbReference type="EMBL" id="CAD6441466.1"/>
    </source>
</evidence>
<dbReference type="InterPro" id="IPR007219">
    <property type="entry name" value="XnlR_reg_dom"/>
</dbReference>
<evidence type="ECO:0000256" key="2">
    <source>
        <dbReference type="ARBA" id="ARBA00022723"/>
    </source>
</evidence>
<dbReference type="OrthoDB" id="10018191at2759"/>
<feature type="domain" description="Zn(2)-C6 fungal-type" evidence="10">
    <location>
        <begin position="81"/>
        <end position="110"/>
    </location>
</feature>
<dbReference type="SMART" id="SM00355">
    <property type="entry name" value="ZnF_C2H2"/>
    <property type="match status" value="2"/>
</dbReference>
<comment type="subcellular location">
    <subcellularLocation>
        <location evidence="1">Nucleus</location>
    </subcellularLocation>
</comment>
<dbReference type="PANTHER" id="PTHR40626">
    <property type="entry name" value="MIP31509P"/>
    <property type="match status" value="1"/>
</dbReference>
<keyword evidence="3" id="KW-0677">Repeat</keyword>
<dbReference type="PROSITE" id="PS50048">
    <property type="entry name" value="ZN2_CY6_FUNGAL_2"/>
    <property type="match status" value="1"/>
</dbReference>
<proteinExistence type="predicted"/>
<evidence type="ECO:0000313" key="13">
    <source>
        <dbReference type="Proteomes" id="UP000624404"/>
    </source>
</evidence>
<sequence>MEAQSQTQSPSECNQCGKKFQRKAHLLRHQQQHSGVRPYSCIFCSKTFKRSDVLRDHFSRCDHRGSAAIPHSLERGRKRHACDECSRLKVKCDNEVPCRKCKEFGRVCVKSRTSNSASSTKASPSPEVPPPRSLTPLAGTPEPISDRNSISFLLNLPNEAEFMREFPKASTMSPKDRAAEYMSLYPQSTTQPWAGRYMMHQNMANFGYTSNMGMDTGVGFLNDMEFETFERQHGWQSPSGNFIPWPSDGMLNDRNILEQRAYDIRGKLRNAAISQVGPNGVSKEVVEAIEHITAQVIAAHIELYFKHWHHHAPMVHQATFNPCKAALPLVLSIMSLGAMYSTEANEAAEGKLLLDTIETYIYSINGFNDEFDLPGRTYAERKGNSSQEWLQYQLEEFQGAYLIVVVQFWTGNEIARTRVRQQRFTRLVSIYRSLELNTVQHPPGFVIKDQDSFRDWIRKESYIRTASIMMMLDNAFAIFNNLTPRIQWAEIDLPFPSNEQYFKAAKYDELGNLSGFPLPKIKIKDAFLLLYSPMERAEEDPFPLSSRHLTAQDMQMLIHILYVHIWNSTFCNPLVQLPSISISSLLAPFKLAMRNWKIVWDEIKSAADVNEWNTLGFERTAETYYTAVKSILNIFESRDGKFPPIPSDCEKGAHMKRLLSFC</sequence>
<dbReference type="PROSITE" id="PS00028">
    <property type="entry name" value="ZINC_FINGER_C2H2_1"/>
    <property type="match status" value="2"/>
</dbReference>
<feature type="region of interest" description="Disordered" evidence="9">
    <location>
        <begin position="115"/>
        <end position="144"/>
    </location>
</feature>
<keyword evidence="4 8" id="KW-0863">Zinc-finger</keyword>
<dbReference type="Pfam" id="PF04082">
    <property type="entry name" value="Fungal_trans"/>
    <property type="match status" value="1"/>
</dbReference>
<dbReference type="PANTHER" id="PTHR40626:SF8">
    <property type="entry name" value="C2H2 FINGER DOMAIN TRANSCRIPTION FACTOR (EUROFUNG)-RELATED"/>
    <property type="match status" value="1"/>
</dbReference>
<gene>
    <name evidence="12" type="ORF">SCLTRI_LOCUS1256</name>
</gene>
<dbReference type="CDD" id="cd00067">
    <property type="entry name" value="GAL4"/>
    <property type="match status" value="1"/>
</dbReference>
<dbReference type="InterPro" id="IPR036864">
    <property type="entry name" value="Zn2-C6_fun-type_DNA-bd_sf"/>
</dbReference>
<evidence type="ECO:0000259" key="10">
    <source>
        <dbReference type="PROSITE" id="PS50048"/>
    </source>
</evidence>
<dbReference type="GO" id="GO:0000978">
    <property type="term" value="F:RNA polymerase II cis-regulatory region sequence-specific DNA binding"/>
    <property type="evidence" value="ECO:0007669"/>
    <property type="project" value="InterPro"/>
</dbReference>
<dbReference type="InterPro" id="IPR001138">
    <property type="entry name" value="Zn2Cys6_DnaBD"/>
</dbReference>
<dbReference type="InterPro" id="IPR051059">
    <property type="entry name" value="VerF-like"/>
</dbReference>
<dbReference type="EMBL" id="CAJHIA010000006">
    <property type="protein sequence ID" value="CAD6441466.1"/>
    <property type="molecule type" value="Genomic_DNA"/>
</dbReference>
<evidence type="ECO:0000256" key="6">
    <source>
        <dbReference type="ARBA" id="ARBA00023125"/>
    </source>
</evidence>
<name>A0A8H2ZKU4_9HELO</name>
<comment type="caution">
    <text evidence="12">The sequence shown here is derived from an EMBL/GenBank/DDBJ whole genome shotgun (WGS) entry which is preliminary data.</text>
</comment>
<keyword evidence="2" id="KW-0479">Metal-binding</keyword>
<protein>
    <submittedName>
        <fullName evidence="12">2530b2e5-5bc8-4801-877f-b3e8936c8a3e</fullName>
    </submittedName>
</protein>
<dbReference type="PROSITE" id="PS00463">
    <property type="entry name" value="ZN2_CY6_FUNGAL_1"/>
    <property type="match status" value="1"/>
</dbReference>
<evidence type="ECO:0000256" key="7">
    <source>
        <dbReference type="ARBA" id="ARBA00023242"/>
    </source>
</evidence>
<dbReference type="GO" id="GO:0008270">
    <property type="term" value="F:zinc ion binding"/>
    <property type="evidence" value="ECO:0007669"/>
    <property type="project" value="UniProtKB-KW"/>
</dbReference>
<evidence type="ECO:0000259" key="11">
    <source>
        <dbReference type="PROSITE" id="PS50157"/>
    </source>
</evidence>
<dbReference type="InterPro" id="IPR036236">
    <property type="entry name" value="Znf_C2H2_sf"/>
</dbReference>
<dbReference type="Gene3D" id="4.10.240.10">
    <property type="entry name" value="Zn(2)-C6 fungal-type DNA-binding domain"/>
    <property type="match status" value="1"/>
</dbReference>
<evidence type="ECO:0000256" key="3">
    <source>
        <dbReference type="ARBA" id="ARBA00022737"/>
    </source>
</evidence>
<feature type="compositionally biased region" description="Low complexity" evidence="9">
    <location>
        <begin position="115"/>
        <end position="125"/>
    </location>
</feature>